<proteinExistence type="predicted"/>
<keyword evidence="2 5" id="KW-0812">Transmembrane</keyword>
<keyword evidence="4 5" id="KW-0472">Membrane</keyword>
<evidence type="ECO:0000256" key="5">
    <source>
        <dbReference type="SAM" id="Phobius"/>
    </source>
</evidence>
<dbReference type="AlphaFoldDB" id="A0A1G1WAG7"/>
<feature type="transmembrane region" description="Helical" evidence="5">
    <location>
        <begin position="5"/>
        <end position="28"/>
    </location>
</feature>
<feature type="transmembrane region" description="Helical" evidence="5">
    <location>
        <begin position="132"/>
        <end position="153"/>
    </location>
</feature>
<evidence type="ECO:0000256" key="2">
    <source>
        <dbReference type="ARBA" id="ARBA00022692"/>
    </source>
</evidence>
<feature type="transmembrane region" description="Helical" evidence="5">
    <location>
        <begin position="48"/>
        <end position="70"/>
    </location>
</feature>
<accession>A0A1G1WAG7</accession>
<evidence type="ECO:0000313" key="8">
    <source>
        <dbReference type="Proteomes" id="UP000177103"/>
    </source>
</evidence>
<evidence type="ECO:0000256" key="3">
    <source>
        <dbReference type="ARBA" id="ARBA00022989"/>
    </source>
</evidence>
<dbReference type="Pfam" id="PF01794">
    <property type="entry name" value="Ferric_reduct"/>
    <property type="match status" value="1"/>
</dbReference>
<evidence type="ECO:0000256" key="1">
    <source>
        <dbReference type="ARBA" id="ARBA00004141"/>
    </source>
</evidence>
<feature type="transmembrane region" description="Helical" evidence="5">
    <location>
        <begin position="190"/>
        <end position="209"/>
    </location>
</feature>
<sequence>MNKSLLRIIILGLYLILFLIPGFILIFFRDGWGFLTSGSAELAAYTFVRLFGLYTFTLAFFQILIGAFFIDLGKIFGPKTVLLFHRIEGIFVLTLAFTHPFFYLLYNWLQVKNLSILQNLVPNYIGSESERLISFGLTALYLLIVTVITAYFRNSPILIRNWRKIHYLNYLIFFLAFFHSFLLGTDTQTLPLKAFWVVYLGLGLVAFLYRRFLKA</sequence>
<evidence type="ECO:0000259" key="6">
    <source>
        <dbReference type="Pfam" id="PF01794"/>
    </source>
</evidence>
<comment type="caution">
    <text evidence="7">The sequence shown here is derived from an EMBL/GenBank/DDBJ whole genome shotgun (WGS) entry which is preliminary data.</text>
</comment>
<dbReference type="Proteomes" id="UP000177103">
    <property type="component" value="Unassembled WGS sequence"/>
</dbReference>
<comment type="subcellular location">
    <subcellularLocation>
        <location evidence="1">Membrane</location>
        <topology evidence="1">Multi-pass membrane protein</topology>
    </subcellularLocation>
</comment>
<feature type="transmembrane region" description="Helical" evidence="5">
    <location>
        <begin position="90"/>
        <end position="109"/>
    </location>
</feature>
<dbReference type="InterPro" id="IPR013130">
    <property type="entry name" value="Fe3_Rdtase_TM_dom"/>
</dbReference>
<name>A0A1G1WAG7_9BACT</name>
<gene>
    <name evidence="7" type="ORF">A2Y57_00485</name>
</gene>
<evidence type="ECO:0000313" key="7">
    <source>
        <dbReference type="EMBL" id="OGY24698.1"/>
    </source>
</evidence>
<evidence type="ECO:0000256" key="4">
    <source>
        <dbReference type="ARBA" id="ARBA00023136"/>
    </source>
</evidence>
<reference evidence="7 8" key="1">
    <citation type="journal article" date="2016" name="Nat. Commun.">
        <title>Thousands of microbial genomes shed light on interconnected biogeochemical processes in an aquifer system.</title>
        <authorList>
            <person name="Anantharaman K."/>
            <person name="Brown C.T."/>
            <person name="Hug L.A."/>
            <person name="Sharon I."/>
            <person name="Castelle C.J."/>
            <person name="Probst A.J."/>
            <person name="Thomas B.C."/>
            <person name="Singh A."/>
            <person name="Wilkins M.J."/>
            <person name="Karaoz U."/>
            <person name="Brodie E.L."/>
            <person name="Williams K.H."/>
            <person name="Hubbard S.S."/>
            <person name="Banfield J.F."/>
        </authorList>
    </citation>
    <scope>NUCLEOTIDE SEQUENCE [LARGE SCALE GENOMIC DNA]</scope>
</reference>
<feature type="transmembrane region" description="Helical" evidence="5">
    <location>
        <begin position="165"/>
        <end position="184"/>
    </location>
</feature>
<feature type="domain" description="Ferric oxidoreductase" evidence="6">
    <location>
        <begin position="52"/>
        <end position="176"/>
    </location>
</feature>
<dbReference type="GO" id="GO:0016020">
    <property type="term" value="C:membrane"/>
    <property type="evidence" value="ECO:0007669"/>
    <property type="project" value="UniProtKB-SubCell"/>
</dbReference>
<protein>
    <recommendedName>
        <fullName evidence="6">Ferric oxidoreductase domain-containing protein</fullName>
    </recommendedName>
</protein>
<keyword evidence="3 5" id="KW-1133">Transmembrane helix</keyword>
<organism evidence="7 8">
    <name type="scientific">Candidatus Woykebacteria bacterium RBG_13_40_7b</name>
    <dbReference type="NCBI Taxonomy" id="1802594"/>
    <lineage>
        <taxon>Bacteria</taxon>
        <taxon>Candidatus Woykeibacteriota</taxon>
    </lineage>
</organism>
<dbReference type="EMBL" id="MHCQ01000017">
    <property type="protein sequence ID" value="OGY24698.1"/>
    <property type="molecule type" value="Genomic_DNA"/>
</dbReference>